<dbReference type="Pfam" id="PF09423">
    <property type="entry name" value="PhoD"/>
    <property type="match status" value="1"/>
</dbReference>
<dbReference type="InterPro" id="IPR029052">
    <property type="entry name" value="Metallo-depent_PP-like"/>
</dbReference>
<evidence type="ECO:0000259" key="2">
    <source>
        <dbReference type="Pfam" id="PF16655"/>
    </source>
</evidence>
<dbReference type="EMBL" id="FWXD01000003">
    <property type="protein sequence ID" value="SMC19760.1"/>
    <property type="molecule type" value="Genomic_DNA"/>
</dbReference>
<evidence type="ECO:0000313" key="4">
    <source>
        <dbReference type="Proteomes" id="UP000192761"/>
    </source>
</evidence>
<name>A0A1W1X7F3_9NEIS</name>
<reference evidence="3 4" key="1">
    <citation type="submission" date="2017-04" db="EMBL/GenBank/DDBJ databases">
        <authorList>
            <person name="Afonso C.L."/>
            <person name="Miller P.J."/>
            <person name="Scott M.A."/>
            <person name="Spackman E."/>
            <person name="Goraichik I."/>
            <person name="Dimitrov K.M."/>
            <person name="Suarez D.L."/>
            <person name="Swayne D.E."/>
        </authorList>
    </citation>
    <scope>NUCLEOTIDE SEQUENCE [LARGE SCALE GENOMIC DNA]</scope>
    <source>
        <strain evidence="3 4">DSM 23236</strain>
    </source>
</reference>
<dbReference type="InterPro" id="IPR032093">
    <property type="entry name" value="PhoD_N"/>
</dbReference>
<dbReference type="Gene3D" id="2.60.40.380">
    <property type="entry name" value="Purple acid phosphatase-like, N-terminal"/>
    <property type="match status" value="1"/>
</dbReference>
<keyword evidence="4" id="KW-1185">Reference proteome</keyword>
<evidence type="ECO:0000259" key="1">
    <source>
        <dbReference type="Pfam" id="PF09423"/>
    </source>
</evidence>
<protein>
    <submittedName>
        <fullName evidence="3">Alkaline phosphatase D</fullName>
    </submittedName>
</protein>
<feature type="domain" description="PhoD-like phosphatase metallophosphatase" evidence="1">
    <location>
        <begin position="166"/>
        <end position="545"/>
    </location>
</feature>
<dbReference type="InterPro" id="IPR018946">
    <property type="entry name" value="PhoD-like_MPP"/>
</dbReference>
<dbReference type="PROSITE" id="PS51257">
    <property type="entry name" value="PROKAR_LIPOPROTEIN"/>
    <property type="match status" value="1"/>
</dbReference>
<dbReference type="SUPFAM" id="SSF56300">
    <property type="entry name" value="Metallo-dependent phosphatases"/>
    <property type="match status" value="1"/>
</dbReference>
<dbReference type="InterPro" id="IPR038607">
    <property type="entry name" value="PhoD-like_sf"/>
</dbReference>
<feature type="domain" description="Phospholipase D N-terminal" evidence="2">
    <location>
        <begin position="48"/>
        <end position="153"/>
    </location>
</feature>
<dbReference type="RefSeq" id="WP_084089237.1">
    <property type="nucleotide sequence ID" value="NZ_FWXD01000003.1"/>
</dbReference>
<dbReference type="CDD" id="cd07389">
    <property type="entry name" value="MPP_PhoD"/>
    <property type="match status" value="1"/>
</dbReference>
<dbReference type="Gene3D" id="3.60.21.70">
    <property type="entry name" value="PhoD-like phosphatase"/>
    <property type="match status" value="1"/>
</dbReference>
<dbReference type="PANTHER" id="PTHR43606">
    <property type="entry name" value="PHOSPHATASE, PUTATIVE (AFU_ORTHOLOGUE AFUA_6G08710)-RELATED"/>
    <property type="match status" value="1"/>
</dbReference>
<gene>
    <name evidence="3" type="ORF">SAMN02745857_00787</name>
</gene>
<sequence>MDRRGFLKLTGFITVSSLGGMLAACSSGGSDGTTPDNNSKPALFQFPQGIASGDPRPDSVLFWTRVLPQGSDPIAVSSGADIAVKLIITSSDASGQIGKTDALIGATTEVALSALTAWDHTLRHKITGLAPATTYYYQFVAGDSRSPVGRTRTAPASDAEVARLKFAFLSCQDWSINHWGAFDLLAADDLDFIVHLGDYIYETVGESFQNGSVESRHGKLSLPDGPYKSGNSGARYASTLADYRALYKQYRSDPRLQAVHARFPLIATWDDHEFSDDCWGDATTYTNGTYNAATGVGDNDHDTARRRSANQAWFEFMPADVTFDASNPAFTNIKLYRDFRFGKLAHLVMTDERLYRADHVIPEAAVGSSIGSRYLVPAATLAAIEGKKIAAATAAGLDPLSPVTMLGQTQRNWWQQTMQQSPATWKFWGNEVSLLRMRLDGSTIPGAPAALKTEFVLNADQWDGYNAERKNLVGFLRNQSIRNVVALTGDIHSFYAGSVYDDYSTGAATMVDLVTAGISSDSFYSYFASSTSDPTFAAAAPLVVISEQKAEAIAIQMLSAAIAMAAGVTDLSNTSAIQQAVGAAIAAGKVPAAAFVATASLSAAPINSFNDTVGGTMGATIATTIAALAAASRSVAAMTLAGLIQQQLAAALKIPAANVPASEVAKRLNPFANSQTGVAPVNNPWIKYADTDAQGYAVVTVLPGELQVEFRKVARLSNGQAPSPALQQTTRLRVPVNQPSVELL</sequence>
<dbReference type="InterPro" id="IPR052900">
    <property type="entry name" value="Phospholipid_Metab_Enz"/>
</dbReference>
<evidence type="ECO:0000313" key="3">
    <source>
        <dbReference type="EMBL" id="SMC19760.1"/>
    </source>
</evidence>
<dbReference type="Proteomes" id="UP000192761">
    <property type="component" value="Unassembled WGS sequence"/>
</dbReference>
<proteinExistence type="predicted"/>
<accession>A0A1W1X7F3</accession>
<dbReference type="STRING" id="1121001.SAMN02745857_00787"/>
<organism evidence="3 4">
    <name type="scientific">Andreprevotia lacus DSM 23236</name>
    <dbReference type="NCBI Taxonomy" id="1121001"/>
    <lineage>
        <taxon>Bacteria</taxon>
        <taxon>Pseudomonadati</taxon>
        <taxon>Pseudomonadota</taxon>
        <taxon>Betaproteobacteria</taxon>
        <taxon>Neisseriales</taxon>
        <taxon>Chitinibacteraceae</taxon>
        <taxon>Andreprevotia</taxon>
    </lineage>
</organism>
<dbReference type="PANTHER" id="PTHR43606:SF2">
    <property type="entry name" value="ALKALINE PHOSPHATASE FAMILY PROTEIN (AFU_ORTHOLOGUE AFUA_5G03860)"/>
    <property type="match status" value="1"/>
</dbReference>
<dbReference type="OrthoDB" id="327733at2"/>
<dbReference type="Pfam" id="PF16655">
    <property type="entry name" value="PhoD_N"/>
    <property type="match status" value="1"/>
</dbReference>
<dbReference type="AlphaFoldDB" id="A0A1W1X7F3"/>